<comment type="caution">
    <text evidence="1">The sequence shown here is derived from an EMBL/GenBank/DDBJ whole genome shotgun (WGS) entry which is preliminary data.</text>
</comment>
<dbReference type="AlphaFoldDB" id="A0A4R7ZVV3"/>
<sequence length="372" mass="39364">MTAVLESVLGIRLLLWAGDPLPVPRPQLLPALRTAEVTNDSDSMDGFQLTFALTKNRLGRFDIIDTLAPGTRVWIGAVLGVVPQPLIDGVVERHDLMPSGTPGESTLTVTGTTITSLLGLAERNQPHPNQPDSVIVMAVLAQYPELGLVPAVAPTTDIPLELDRTPQQNETDLALIERLATANSFVFYTEPITFGVNKAYWGPVLRTSLPQPRLTVGMGPHQNVRSLSFGFDSLAAVGAEGSFIDPIFKLKIPLPAMPALRIPPLSASPAAARRTTRLRTAANAGPALGALASAAAATQAPEAVSGSGTLDTSRYGAILRARGLVGLRGAGTDYDGYYYVRRVTHTISVGSYTQSFALSREGTSSLTPVVVP</sequence>
<proteinExistence type="predicted"/>
<dbReference type="SUPFAM" id="SSF69279">
    <property type="entry name" value="Phage tail proteins"/>
    <property type="match status" value="1"/>
</dbReference>
<evidence type="ECO:0000313" key="2">
    <source>
        <dbReference type="Proteomes" id="UP000295447"/>
    </source>
</evidence>
<accession>A0A4R7ZVV3</accession>
<name>A0A4R7ZVV3_9ACTN</name>
<reference evidence="1 2" key="1">
    <citation type="submission" date="2019-03" db="EMBL/GenBank/DDBJ databases">
        <title>Genomic Encyclopedia of Type Strains, Phase III (KMG-III): the genomes of soil and plant-associated and newly described type strains.</title>
        <authorList>
            <person name="Whitman W."/>
        </authorList>
    </citation>
    <scope>NUCLEOTIDE SEQUENCE [LARGE SCALE GENOMIC DNA]</scope>
    <source>
        <strain evidence="1 2">VKM Ac-2570</strain>
    </source>
</reference>
<dbReference type="Proteomes" id="UP000295447">
    <property type="component" value="Unassembled WGS sequence"/>
</dbReference>
<dbReference type="EMBL" id="SODF01000001">
    <property type="protein sequence ID" value="TDW22082.1"/>
    <property type="molecule type" value="Genomic_DNA"/>
</dbReference>
<evidence type="ECO:0000313" key="1">
    <source>
        <dbReference type="EMBL" id="TDW22082.1"/>
    </source>
</evidence>
<gene>
    <name evidence="1" type="ORF">EV650_0914</name>
</gene>
<organism evidence="1 2">
    <name type="scientific">Kribbella kalugense</name>
    <dbReference type="NCBI Taxonomy" id="2512221"/>
    <lineage>
        <taxon>Bacteria</taxon>
        <taxon>Bacillati</taxon>
        <taxon>Actinomycetota</taxon>
        <taxon>Actinomycetes</taxon>
        <taxon>Propionibacteriales</taxon>
        <taxon>Kribbellaceae</taxon>
        <taxon>Kribbella</taxon>
    </lineage>
</organism>
<protein>
    <submittedName>
        <fullName evidence="1">Phage protein D</fullName>
    </submittedName>
</protein>
<keyword evidence="2" id="KW-1185">Reference proteome</keyword>